<dbReference type="EMBL" id="JAJSOF020000011">
    <property type="protein sequence ID" value="KAJ4444271.1"/>
    <property type="molecule type" value="Genomic_DNA"/>
</dbReference>
<evidence type="ECO:0000313" key="1">
    <source>
        <dbReference type="EMBL" id="KAJ4444271.1"/>
    </source>
</evidence>
<organism evidence="1 2">
    <name type="scientific">Periplaneta americana</name>
    <name type="common">American cockroach</name>
    <name type="synonym">Blatta americana</name>
    <dbReference type="NCBI Taxonomy" id="6978"/>
    <lineage>
        <taxon>Eukaryota</taxon>
        <taxon>Metazoa</taxon>
        <taxon>Ecdysozoa</taxon>
        <taxon>Arthropoda</taxon>
        <taxon>Hexapoda</taxon>
        <taxon>Insecta</taxon>
        <taxon>Pterygota</taxon>
        <taxon>Neoptera</taxon>
        <taxon>Polyneoptera</taxon>
        <taxon>Dictyoptera</taxon>
        <taxon>Blattodea</taxon>
        <taxon>Blattoidea</taxon>
        <taxon>Blattidae</taxon>
        <taxon>Blattinae</taxon>
        <taxon>Periplaneta</taxon>
    </lineage>
</organism>
<proteinExistence type="predicted"/>
<keyword evidence="2" id="KW-1185">Reference proteome</keyword>
<gene>
    <name evidence="1" type="ORF">ANN_06063</name>
</gene>
<protein>
    <submittedName>
        <fullName evidence="1">Uncharacterized protein</fullName>
    </submittedName>
</protein>
<sequence length="156" mass="17037">MGGPIQKKSGPSRRCGRCNPVHLDNAVRAVRNGKLSIQRFLLKEVDKRSRAFITRDTMNQFFPNLEEALNGVQPSNLINYEQTNFCDDLGQSKIKVKRGSKHPVKILDSSKTSISVMVAAAAGTSPCTEAHVSMIPGQKVELMVQNMVAIKAAGLT</sequence>
<comment type="caution">
    <text evidence="1">The sequence shown here is derived from an EMBL/GenBank/DDBJ whole genome shotgun (WGS) entry which is preliminary data.</text>
</comment>
<evidence type="ECO:0000313" key="2">
    <source>
        <dbReference type="Proteomes" id="UP001148838"/>
    </source>
</evidence>
<accession>A0ABQ8TE64</accession>
<reference evidence="1 2" key="1">
    <citation type="journal article" date="2022" name="Allergy">
        <title>Genome assembly and annotation of Periplaneta americana reveal a comprehensive cockroach allergen profile.</title>
        <authorList>
            <person name="Wang L."/>
            <person name="Xiong Q."/>
            <person name="Saelim N."/>
            <person name="Wang L."/>
            <person name="Nong W."/>
            <person name="Wan A.T."/>
            <person name="Shi M."/>
            <person name="Liu X."/>
            <person name="Cao Q."/>
            <person name="Hui J.H.L."/>
            <person name="Sookrung N."/>
            <person name="Leung T.F."/>
            <person name="Tungtrongchitr A."/>
            <person name="Tsui S.K.W."/>
        </authorList>
    </citation>
    <scope>NUCLEOTIDE SEQUENCE [LARGE SCALE GENOMIC DNA]</scope>
    <source>
        <strain evidence="1">PWHHKU_190912</strain>
    </source>
</reference>
<name>A0ABQ8TE64_PERAM</name>
<dbReference type="Proteomes" id="UP001148838">
    <property type="component" value="Unassembled WGS sequence"/>
</dbReference>